<feature type="signal peptide" evidence="1">
    <location>
        <begin position="1"/>
        <end position="22"/>
    </location>
</feature>
<dbReference type="Proteomes" id="UP000231092">
    <property type="component" value="Unassembled WGS sequence"/>
</dbReference>
<dbReference type="PROSITE" id="PS51257">
    <property type="entry name" value="PROKAR_LIPOPROTEIN"/>
    <property type="match status" value="1"/>
</dbReference>
<dbReference type="Gene3D" id="3.40.190.10">
    <property type="entry name" value="Periplasmic binding protein-like II"/>
    <property type="match status" value="2"/>
</dbReference>
<dbReference type="EMBL" id="PGET01000001">
    <property type="protein sequence ID" value="PJJ30445.1"/>
    <property type="molecule type" value="Genomic_DNA"/>
</dbReference>
<accession>A0A2M8ZAI2</accession>
<protein>
    <submittedName>
        <fullName evidence="2">Oligogalacturonide transport system substrate-binding protein</fullName>
    </submittedName>
</protein>
<dbReference type="RefSeq" id="WP_100306702.1">
    <property type="nucleotide sequence ID" value="NZ_PGET01000001.1"/>
</dbReference>
<sequence>MKKVTKLTCLLLTGIMAATALTGCTNKPAATSSGVETENAADQTTAGKSSAEQITLRFMWWGGDARNEATLAVIEQYQKLHPEIKIEAEMNSDQGYIDKVSTMLANGTAPDIMQQNVDSLPDFISRGDFFVNFNDYPDLFDTSGFEKSFIGQFGTFDGKLLAIPTGMSCLATVANEDAAKTCGIDLSRQITWESMLEDGKKLHEQNPEYFYMNTDTRILCEYVLRPYLRQLTGQPFIIDGEKKMSFTREQLVEVLQYIKDCYEVGVFEPAEDSATFKGQIHTNPMWMDGKFVFAYGPSSSINLLMDAIPDNKCTVVQMPLSADRVNDGFFADTPQYMTVNKNSKHAEEAVRFLDYFYNNPEAQATLKDVRSVPPTSTARNLCADKKLLNPVVVSAVDLAAGLNGKSDKGYTTSAEVYAIQEDMIESVAYGQSTPEDAADNAIDLINDYLSGLK</sequence>
<comment type="caution">
    <text evidence="2">The sequence shown here is derived from an EMBL/GenBank/DDBJ whole genome shotgun (WGS) entry which is preliminary data.</text>
</comment>
<evidence type="ECO:0000313" key="2">
    <source>
        <dbReference type="EMBL" id="PJJ30445.1"/>
    </source>
</evidence>
<proteinExistence type="predicted"/>
<dbReference type="InterPro" id="IPR050490">
    <property type="entry name" value="Bact_solute-bd_prot1"/>
</dbReference>
<gene>
    <name evidence="2" type="ORF">H171_4050</name>
</gene>
<evidence type="ECO:0000256" key="1">
    <source>
        <dbReference type="SAM" id="SignalP"/>
    </source>
</evidence>
<organism evidence="2 3">
    <name type="scientific">[Clostridium] celerecrescens 18A</name>
    <dbReference type="NCBI Taxonomy" id="1286362"/>
    <lineage>
        <taxon>Bacteria</taxon>
        <taxon>Bacillati</taxon>
        <taxon>Bacillota</taxon>
        <taxon>Clostridia</taxon>
        <taxon>Lachnospirales</taxon>
        <taxon>Lachnospiraceae</taxon>
        <taxon>Lacrimispora</taxon>
    </lineage>
</organism>
<feature type="chain" id="PRO_5038332217" evidence="1">
    <location>
        <begin position="23"/>
        <end position="453"/>
    </location>
</feature>
<keyword evidence="1" id="KW-0732">Signal</keyword>
<reference evidence="2 3" key="1">
    <citation type="submission" date="2017-11" db="EMBL/GenBank/DDBJ databases">
        <title>Understudied soil microbes with underappreciated capabilities: Untangling the Clostridium saccharolyticum group.</title>
        <authorList>
            <person name="Leschine S."/>
        </authorList>
    </citation>
    <scope>NUCLEOTIDE SEQUENCE [LARGE SCALE GENOMIC DNA]</scope>
    <source>
        <strain evidence="2 3">18A</strain>
    </source>
</reference>
<evidence type="ECO:0000313" key="3">
    <source>
        <dbReference type="Proteomes" id="UP000231092"/>
    </source>
</evidence>
<name>A0A2M8ZAI2_9FIRM</name>
<dbReference type="PANTHER" id="PTHR43649">
    <property type="entry name" value="ARABINOSE-BINDING PROTEIN-RELATED"/>
    <property type="match status" value="1"/>
</dbReference>
<dbReference type="AlphaFoldDB" id="A0A2M8ZAI2"/>
<dbReference type="InterPro" id="IPR006059">
    <property type="entry name" value="SBP"/>
</dbReference>
<dbReference type="Pfam" id="PF13416">
    <property type="entry name" value="SBP_bac_8"/>
    <property type="match status" value="1"/>
</dbReference>
<dbReference type="PANTHER" id="PTHR43649:SF11">
    <property type="entry name" value="ABC TRANSPORTER SUBSTRATE-BINDING PROTEIN YESO-RELATED"/>
    <property type="match status" value="1"/>
</dbReference>
<dbReference type="SUPFAM" id="SSF53850">
    <property type="entry name" value="Periplasmic binding protein-like II"/>
    <property type="match status" value="1"/>
</dbReference>
<dbReference type="OrthoDB" id="9764112at2"/>